<dbReference type="OrthoDB" id="5979802at2759"/>
<name>A0A3M6TP84_POCDA</name>
<accession>A0A3M6TP84</accession>
<evidence type="ECO:0000313" key="3">
    <source>
        <dbReference type="Proteomes" id="UP000275408"/>
    </source>
</evidence>
<protein>
    <recommendedName>
        <fullName evidence="4">TLDc domain-containing protein</fullName>
    </recommendedName>
</protein>
<sequence length="217" mass="24113">MGTLFNFIIITLVATVIINDASSKSCPLWMKLNKSPVCFGALDNQYGKVNPCMPASRWRRLLKLKRKKKTLLRLSLASFSPHHYSYLKSKKSLQESTNRASERASEFHSPHRIYNSLLRMRAIHDYWGCGANASGLGVVITDHANKLLAPISTDSGGWYSLVGFTTSSSVLVFCASKKPHCIFANTELRLWYGEDLRGFTEGDNGGKTCADVYGLLA</sequence>
<dbReference type="EMBL" id="RCHS01003238">
    <property type="protein sequence ID" value="RMX43222.1"/>
    <property type="molecule type" value="Genomic_DNA"/>
</dbReference>
<gene>
    <name evidence="2" type="ORF">pdam_00024859</name>
</gene>
<dbReference type="Proteomes" id="UP000275408">
    <property type="component" value="Unassembled WGS sequence"/>
</dbReference>
<feature type="chain" id="PRO_5018069716" description="TLDc domain-containing protein" evidence="1">
    <location>
        <begin position="24"/>
        <end position="217"/>
    </location>
</feature>
<evidence type="ECO:0000256" key="1">
    <source>
        <dbReference type="SAM" id="SignalP"/>
    </source>
</evidence>
<organism evidence="2 3">
    <name type="scientific">Pocillopora damicornis</name>
    <name type="common">Cauliflower coral</name>
    <name type="synonym">Millepora damicornis</name>
    <dbReference type="NCBI Taxonomy" id="46731"/>
    <lineage>
        <taxon>Eukaryota</taxon>
        <taxon>Metazoa</taxon>
        <taxon>Cnidaria</taxon>
        <taxon>Anthozoa</taxon>
        <taxon>Hexacorallia</taxon>
        <taxon>Scleractinia</taxon>
        <taxon>Astrocoeniina</taxon>
        <taxon>Pocilloporidae</taxon>
        <taxon>Pocillopora</taxon>
    </lineage>
</organism>
<dbReference type="AlphaFoldDB" id="A0A3M6TP84"/>
<comment type="caution">
    <text evidence="2">The sequence shown here is derived from an EMBL/GenBank/DDBJ whole genome shotgun (WGS) entry which is preliminary data.</text>
</comment>
<keyword evidence="3" id="KW-1185">Reference proteome</keyword>
<keyword evidence="1" id="KW-0732">Signal</keyword>
<feature type="signal peptide" evidence="1">
    <location>
        <begin position="1"/>
        <end position="23"/>
    </location>
</feature>
<evidence type="ECO:0008006" key="4">
    <source>
        <dbReference type="Google" id="ProtNLM"/>
    </source>
</evidence>
<proteinExistence type="predicted"/>
<reference evidence="2 3" key="1">
    <citation type="journal article" date="2018" name="Sci. Rep.">
        <title>Comparative analysis of the Pocillopora damicornis genome highlights role of immune system in coral evolution.</title>
        <authorList>
            <person name="Cunning R."/>
            <person name="Bay R.A."/>
            <person name="Gillette P."/>
            <person name="Baker A.C."/>
            <person name="Traylor-Knowles N."/>
        </authorList>
    </citation>
    <scope>NUCLEOTIDE SEQUENCE [LARGE SCALE GENOMIC DNA]</scope>
    <source>
        <strain evidence="2">RSMAS</strain>
        <tissue evidence="2">Whole animal</tissue>
    </source>
</reference>
<evidence type="ECO:0000313" key="2">
    <source>
        <dbReference type="EMBL" id="RMX43222.1"/>
    </source>
</evidence>